<accession>A0A177MPE6</accession>
<dbReference type="OrthoDB" id="8779138at2"/>
<dbReference type="AlphaFoldDB" id="A0A177MPE6"/>
<dbReference type="InterPro" id="IPR032428">
    <property type="entry name" value="TrfB"/>
</dbReference>
<evidence type="ECO:0000256" key="1">
    <source>
        <dbReference type="ARBA" id="ARBA00023015"/>
    </source>
</evidence>
<dbReference type="Pfam" id="PF16509">
    <property type="entry name" value="KORA"/>
    <property type="match status" value="1"/>
</dbReference>
<organism evidence="5 7">
    <name type="scientific">Methylomonas methanica</name>
    <dbReference type="NCBI Taxonomy" id="421"/>
    <lineage>
        <taxon>Bacteria</taxon>
        <taxon>Pseudomonadati</taxon>
        <taxon>Pseudomonadota</taxon>
        <taxon>Gammaproteobacteria</taxon>
        <taxon>Methylococcales</taxon>
        <taxon>Methylococcaceae</taxon>
        <taxon>Methylomonas</taxon>
    </lineage>
</organism>
<keyword evidence="1" id="KW-0805">Transcription regulation</keyword>
<comment type="caution">
    <text evidence="5">The sequence shown here is derived from an EMBL/GenBank/DDBJ whole genome shotgun (WGS) entry which is preliminary data.</text>
</comment>
<evidence type="ECO:0000256" key="2">
    <source>
        <dbReference type="ARBA" id="ARBA00023163"/>
    </source>
</evidence>
<name>A0A177MPE6_METMH</name>
<dbReference type="EMBL" id="LUUH01000076">
    <property type="protein sequence ID" value="OAI00615.1"/>
    <property type="molecule type" value="Genomic_DNA"/>
</dbReference>
<feature type="domain" description="TrfB transcriptional repressor protein" evidence="3">
    <location>
        <begin position="4"/>
        <end position="88"/>
    </location>
</feature>
<reference evidence="6 7" key="1">
    <citation type="submission" date="2016-03" db="EMBL/GenBank/DDBJ databases">
        <authorList>
            <person name="Ploux O."/>
        </authorList>
    </citation>
    <scope>NUCLEOTIDE SEQUENCE [LARGE SCALE GENOMIC DNA]</scope>
    <source>
        <strain evidence="5 7">R-45363</strain>
        <strain evidence="4 6">R-45371</strain>
    </source>
</reference>
<dbReference type="RefSeq" id="WP_020485815.1">
    <property type="nucleotide sequence ID" value="NZ_LUUG01000055.1"/>
</dbReference>
<dbReference type="Proteomes" id="UP000078090">
    <property type="component" value="Unassembled WGS sequence"/>
</dbReference>
<evidence type="ECO:0000259" key="3">
    <source>
        <dbReference type="Pfam" id="PF16509"/>
    </source>
</evidence>
<sequence>MKRLTERQFEQAVSQLEIGEQTILIARGVLVDGKSQADFSRAMNITKSAVSQAVNRVWNAHKELAEVPEGYEKVTVILPRHQAFQVRKWAKESKEL</sequence>
<dbReference type="Proteomes" id="UP000077763">
    <property type="component" value="Unassembled WGS sequence"/>
</dbReference>
<evidence type="ECO:0000313" key="5">
    <source>
        <dbReference type="EMBL" id="OAI06729.1"/>
    </source>
</evidence>
<dbReference type="EMBL" id="LUUG01000055">
    <property type="protein sequence ID" value="OAI06729.1"/>
    <property type="molecule type" value="Genomic_DNA"/>
</dbReference>
<evidence type="ECO:0000313" key="7">
    <source>
        <dbReference type="Proteomes" id="UP000078090"/>
    </source>
</evidence>
<protein>
    <submittedName>
        <fullName evidence="5">Transcriptional regulator</fullName>
    </submittedName>
</protein>
<gene>
    <name evidence="5" type="ORF">A1332_10740</name>
    <name evidence="4" type="ORF">A1353_19445</name>
</gene>
<dbReference type="Gene3D" id="1.10.10.2690">
    <property type="match status" value="1"/>
</dbReference>
<evidence type="ECO:0000313" key="4">
    <source>
        <dbReference type="EMBL" id="OAI00615.1"/>
    </source>
</evidence>
<dbReference type="InterPro" id="IPR053721">
    <property type="entry name" value="Fimbrial_Adhesin_Reg"/>
</dbReference>
<proteinExistence type="predicted"/>
<evidence type="ECO:0000313" key="6">
    <source>
        <dbReference type="Proteomes" id="UP000077763"/>
    </source>
</evidence>
<keyword evidence="2" id="KW-0804">Transcription</keyword>